<dbReference type="AlphaFoldDB" id="A0AAD8L599"/>
<proteinExistence type="predicted"/>
<gene>
    <name evidence="2" type="ORF">QVD17_09778</name>
</gene>
<feature type="transmembrane region" description="Helical" evidence="1">
    <location>
        <begin position="44"/>
        <end position="63"/>
    </location>
</feature>
<sequence length="66" mass="7154">MVGGCDGGKEKEVDAITASLLKIRTQARLGLNPKKDRTQTSISSLLLTHHLLCFALLCLGFQLSNK</sequence>
<evidence type="ECO:0000313" key="2">
    <source>
        <dbReference type="EMBL" id="KAK1432876.1"/>
    </source>
</evidence>
<keyword evidence="3" id="KW-1185">Reference proteome</keyword>
<reference evidence="2" key="1">
    <citation type="journal article" date="2023" name="bioRxiv">
        <title>Improved chromosome-level genome assembly for marigold (Tagetes erecta).</title>
        <authorList>
            <person name="Jiang F."/>
            <person name="Yuan L."/>
            <person name="Wang S."/>
            <person name="Wang H."/>
            <person name="Xu D."/>
            <person name="Wang A."/>
            <person name="Fan W."/>
        </authorList>
    </citation>
    <scope>NUCLEOTIDE SEQUENCE</scope>
    <source>
        <strain evidence="2">WSJ</strain>
        <tissue evidence="2">Leaf</tissue>
    </source>
</reference>
<evidence type="ECO:0000313" key="3">
    <source>
        <dbReference type="Proteomes" id="UP001229421"/>
    </source>
</evidence>
<name>A0AAD8L599_TARER</name>
<evidence type="ECO:0000256" key="1">
    <source>
        <dbReference type="SAM" id="Phobius"/>
    </source>
</evidence>
<keyword evidence="1" id="KW-1133">Transmembrane helix</keyword>
<comment type="caution">
    <text evidence="2">The sequence shown here is derived from an EMBL/GenBank/DDBJ whole genome shotgun (WGS) entry which is preliminary data.</text>
</comment>
<keyword evidence="1" id="KW-0472">Membrane</keyword>
<protein>
    <submittedName>
        <fullName evidence="2">Uncharacterized protein</fullName>
    </submittedName>
</protein>
<keyword evidence="1" id="KW-0812">Transmembrane</keyword>
<dbReference type="EMBL" id="JAUHHV010000002">
    <property type="protein sequence ID" value="KAK1432876.1"/>
    <property type="molecule type" value="Genomic_DNA"/>
</dbReference>
<dbReference type="Proteomes" id="UP001229421">
    <property type="component" value="Unassembled WGS sequence"/>
</dbReference>
<accession>A0AAD8L599</accession>
<organism evidence="2 3">
    <name type="scientific">Tagetes erecta</name>
    <name type="common">African marigold</name>
    <dbReference type="NCBI Taxonomy" id="13708"/>
    <lineage>
        <taxon>Eukaryota</taxon>
        <taxon>Viridiplantae</taxon>
        <taxon>Streptophyta</taxon>
        <taxon>Embryophyta</taxon>
        <taxon>Tracheophyta</taxon>
        <taxon>Spermatophyta</taxon>
        <taxon>Magnoliopsida</taxon>
        <taxon>eudicotyledons</taxon>
        <taxon>Gunneridae</taxon>
        <taxon>Pentapetalae</taxon>
        <taxon>asterids</taxon>
        <taxon>campanulids</taxon>
        <taxon>Asterales</taxon>
        <taxon>Asteraceae</taxon>
        <taxon>Asteroideae</taxon>
        <taxon>Heliantheae alliance</taxon>
        <taxon>Tageteae</taxon>
        <taxon>Tagetes</taxon>
    </lineage>
</organism>